<evidence type="ECO:0000313" key="3">
    <source>
        <dbReference type="Proteomes" id="UP001066276"/>
    </source>
</evidence>
<organism evidence="2 3">
    <name type="scientific">Pleurodeles waltl</name>
    <name type="common">Iberian ribbed newt</name>
    <dbReference type="NCBI Taxonomy" id="8319"/>
    <lineage>
        <taxon>Eukaryota</taxon>
        <taxon>Metazoa</taxon>
        <taxon>Chordata</taxon>
        <taxon>Craniata</taxon>
        <taxon>Vertebrata</taxon>
        <taxon>Euteleostomi</taxon>
        <taxon>Amphibia</taxon>
        <taxon>Batrachia</taxon>
        <taxon>Caudata</taxon>
        <taxon>Salamandroidea</taxon>
        <taxon>Salamandridae</taxon>
        <taxon>Pleurodelinae</taxon>
        <taxon>Pleurodeles</taxon>
    </lineage>
</organism>
<sequence length="115" mass="13449">MEKCPGGTVERIAFIQHDGDKKQEEEAQQREGRRRGRGRASRREHTPESKRGGPRLQGVGGETTDSANKWRRDPGEQRPDRSKDWQWQQTPNLEPRNLPDQIRFDVYEVEVNQEI</sequence>
<feature type="compositionally biased region" description="Basic and acidic residues" evidence="1">
    <location>
        <begin position="17"/>
        <end position="31"/>
    </location>
</feature>
<dbReference type="AlphaFoldDB" id="A0AAV7RWN4"/>
<comment type="caution">
    <text evidence="2">The sequence shown here is derived from an EMBL/GenBank/DDBJ whole genome shotgun (WGS) entry which is preliminary data.</text>
</comment>
<proteinExistence type="predicted"/>
<dbReference type="Proteomes" id="UP001066276">
    <property type="component" value="Chromosome 5"/>
</dbReference>
<name>A0AAV7RWN4_PLEWA</name>
<dbReference type="EMBL" id="JANPWB010000009">
    <property type="protein sequence ID" value="KAJ1155905.1"/>
    <property type="molecule type" value="Genomic_DNA"/>
</dbReference>
<feature type="compositionally biased region" description="Basic and acidic residues" evidence="1">
    <location>
        <begin position="68"/>
        <end position="84"/>
    </location>
</feature>
<reference evidence="2" key="1">
    <citation type="journal article" date="2022" name="bioRxiv">
        <title>Sequencing and chromosome-scale assembly of the giantPleurodeles waltlgenome.</title>
        <authorList>
            <person name="Brown T."/>
            <person name="Elewa A."/>
            <person name="Iarovenko S."/>
            <person name="Subramanian E."/>
            <person name="Araus A.J."/>
            <person name="Petzold A."/>
            <person name="Susuki M."/>
            <person name="Suzuki K.-i.T."/>
            <person name="Hayashi T."/>
            <person name="Toyoda A."/>
            <person name="Oliveira C."/>
            <person name="Osipova E."/>
            <person name="Leigh N.D."/>
            <person name="Simon A."/>
            <person name="Yun M.H."/>
        </authorList>
    </citation>
    <scope>NUCLEOTIDE SEQUENCE</scope>
    <source>
        <strain evidence="2">20211129_DDA</strain>
        <tissue evidence="2">Liver</tissue>
    </source>
</reference>
<gene>
    <name evidence="2" type="ORF">NDU88_008630</name>
</gene>
<keyword evidence="3" id="KW-1185">Reference proteome</keyword>
<feature type="compositionally biased region" description="Basic and acidic residues" evidence="1">
    <location>
        <begin position="41"/>
        <end position="51"/>
    </location>
</feature>
<feature type="region of interest" description="Disordered" evidence="1">
    <location>
        <begin position="1"/>
        <end position="100"/>
    </location>
</feature>
<evidence type="ECO:0000313" key="2">
    <source>
        <dbReference type="EMBL" id="KAJ1155905.1"/>
    </source>
</evidence>
<protein>
    <submittedName>
        <fullName evidence="2">Uncharacterized protein</fullName>
    </submittedName>
</protein>
<evidence type="ECO:0000256" key="1">
    <source>
        <dbReference type="SAM" id="MobiDB-lite"/>
    </source>
</evidence>
<accession>A0AAV7RWN4</accession>